<evidence type="ECO:0000259" key="4">
    <source>
        <dbReference type="Pfam" id="PF00890"/>
    </source>
</evidence>
<evidence type="ECO:0000256" key="3">
    <source>
        <dbReference type="SAM" id="MobiDB-lite"/>
    </source>
</evidence>
<name>A0A158KCU0_9BURK</name>
<keyword evidence="6" id="KW-1185">Reference proteome</keyword>
<keyword evidence="2" id="KW-0560">Oxidoreductase</keyword>
<evidence type="ECO:0000256" key="1">
    <source>
        <dbReference type="ARBA" id="ARBA00022630"/>
    </source>
</evidence>
<sequence>MNLVQSLERLGFEVDQAKADVVVVGGGGAASQAAVSAAQAGSKVLVLAKAPVGQGGSTVHGASEIMSMGASGYGSQEDSPTVHYEDTMRPAGGFIDRDLVRAGRRRACAHGRSDQARRAVRSHR</sequence>
<gene>
    <name evidence="5" type="ORF">AWB67_05355</name>
</gene>
<evidence type="ECO:0000313" key="6">
    <source>
        <dbReference type="Proteomes" id="UP000054925"/>
    </source>
</evidence>
<evidence type="ECO:0000256" key="2">
    <source>
        <dbReference type="ARBA" id="ARBA00023002"/>
    </source>
</evidence>
<dbReference type="AlphaFoldDB" id="A0A158KCU0"/>
<dbReference type="SUPFAM" id="SSF51905">
    <property type="entry name" value="FAD/NAD(P)-binding domain"/>
    <property type="match status" value="1"/>
</dbReference>
<evidence type="ECO:0000313" key="5">
    <source>
        <dbReference type="EMBL" id="SAL78946.1"/>
    </source>
</evidence>
<dbReference type="Pfam" id="PF00890">
    <property type="entry name" value="FAD_binding_2"/>
    <property type="match status" value="1"/>
</dbReference>
<dbReference type="InterPro" id="IPR003953">
    <property type="entry name" value="FAD-dep_OxRdtase_2_FAD-bd"/>
</dbReference>
<feature type="region of interest" description="Disordered" evidence="3">
    <location>
        <begin position="69"/>
        <end position="89"/>
    </location>
</feature>
<proteinExistence type="predicted"/>
<reference evidence="5" key="1">
    <citation type="submission" date="2016-01" db="EMBL/GenBank/DDBJ databases">
        <authorList>
            <person name="Peeters C."/>
        </authorList>
    </citation>
    <scope>NUCLEOTIDE SEQUENCE [LARGE SCALE GENOMIC DNA]</scope>
    <source>
        <strain evidence="5">LMG 22937</strain>
    </source>
</reference>
<organism evidence="5 6">
    <name type="scientific">Caballeronia terrestris</name>
    <dbReference type="NCBI Taxonomy" id="1226301"/>
    <lineage>
        <taxon>Bacteria</taxon>
        <taxon>Pseudomonadati</taxon>
        <taxon>Pseudomonadota</taxon>
        <taxon>Betaproteobacteria</taxon>
        <taxon>Burkholderiales</taxon>
        <taxon>Burkholderiaceae</taxon>
        <taxon>Caballeronia</taxon>
    </lineage>
</organism>
<dbReference type="Gene3D" id="3.50.50.60">
    <property type="entry name" value="FAD/NAD(P)-binding domain"/>
    <property type="match status" value="1"/>
</dbReference>
<dbReference type="GO" id="GO:0016491">
    <property type="term" value="F:oxidoreductase activity"/>
    <property type="evidence" value="ECO:0007669"/>
    <property type="project" value="UniProtKB-KW"/>
</dbReference>
<comment type="caution">
    <text evidence="5">The sequence shown here is derived from an EMBL/GenBank/DDBJ whole genome shotgun (WGS) entry which is preliminary data.</text>
</comment>
<feature type="domain" description="FAD-dependent oxidoreductase 2 FAD-binding" evidence="4">
    <location>
        <begin position="20"/>
        <end position="107"/>
    </location>
</feature>
<dbReference type="InterPro" id="IPR036188">
    <property type="entry name" value="FAD/NAD-bd_sf"/>
</dbReference>
<dbReference type="Proteomes" id="UP000054925">
    <property type="component" value="Unassembled WGS sequence"/>
</dbReference>
<dbReference type="EMBL" id="FCOL02000047">
    <property type="protein sequence ID" value="SAL78946.1"/>
    <property type="molecule type" value="Genomic_DNA"/>
</dbReference>
<keyword evidence="1" id="KW-0285">Flavoprotein</keyword>
<protein>
    <submittedName>
        <fullName evidence="5">Succinate dehydrogenase flavoprotein subunit</fullName>
    </submittedName>
</protein>
<accession>A0A158KCU0</accession>